<evidence type="ECO:0000313" key="2">
    <source>
        <dbReference type="EnsemblMetazoa" id="PPAI003730-PA"/>
    </source>
</evidence>
<reference evidence="2" key="1">
    <citation type="submission" date="2022-08" db="UniProtKB">
        <authorList>
            <consortium name="EnsemblMetazoa"/>
        </authorList>
    </citation>
    <scope>IDENTIFICATION</scope>
    <source>
        <strain evidence="2">Israel</strain>
    </source>
</reference>
<organism evidence="2 3">
    <name type="scientific">Phlebotomus papatasi</name>
    <name type="common">Sandfly</name>
    <dbReference type="NCBI Taxonomy" id="29031"/>
    <lineage>
        <taxon>Eukaryota</taxon>
        <taxon>Metazoa</taxon>
        <taxon>Ecdysozoa</taxon>
        <taxon>Arthropoda</taxon>
        <taxon>Hexapoda</taxon>
        <taxon>Insecta</taxon>
        <taxon>Pterygota</taxon>
        <taxon>Neoptera</taxon>
        <taxon>Endopterygota</taxon>
        <taxon>Diptera</taxon>
        <taxon>Nematocera</taxon>
        <taxon>Psychodoidea</taxon>
        <taxon>Psychodidae</taxon>
        <taxon>Phlebotomus</taxon>
        <taxon>Phlebotomus</taxon>
    </lineage>
</organism>
<name>A0A1B0D857_PHLPP</name>
<dbReference type="VEuPathDB" id="VectorBase:PPAI003730"/>
<sequence length="91" mass="9951">MNKNNWRASKPPPRTPPNPYSTSISHPAKNAHRYGRGSIREKATGQTLWRLLVHSSFPRSIHKTASPRSNAPNHGTLSPDSAGILFGLTGL</sequence>
<feature type="compositionally biased region" description="Polar residues" evidence="1">
    <location>
        <begin position="66"/>
        <end position="79"/>
    </location>
</feature>
<feature type="compositionally biased region" description="Pro residues" evidence="1">
    <location>
        <begin position="10"/>
        <end position="19"/>
    </location>
</feature>
<dbReference type="Proteomes" id="UP000092462">
    <property type="component" value="Unassembled WGS sequence"/>
</dbReference>
<feature type="region of interest" description="Disordered" evidence="1">
    <location>
        <begin position="1"/>
        <end position="41"/>
    </location>
</feature>
<accession>A0A1B0D857</accession>
<evidence type="ECO:0000313" key="3">
    <source>
        <dbReference type="Proteomes" id="UP000092462"/>
    </source>
</evidence>
<proteinExistence type="predicted"/>
<keyword evidence="3" id="KW-1185">Reference proteome</keyword>
<dbReference type="AlphaFoldDB" id="A0A1B0D857"/>
<evidence type="ECO:0000256" key="1">
    <source>
        <dbReference type="SAM" id="MobiDB-lite"/>
    </source>
</evidence>
<protein>
    <submittedName>
        <fullName evidence="2">Uncharacterized protein</fullName>
    </submittedName>
</protein>
<feature type="region of interest" description="Disordered" evidence="1">
    <location>
        <begin position="62"/>
        <end position="82"/>
    </location>
</feature>
<dbReference type="EMBL" id="AJVK01036947">
    <property type="status" value="NOT_ANNOTATED_CDS"/>
    <property type="molecule type" value="Genomic_DNA"/>
</dbReference>
<dbReference type="EnsemblMetazoa" id="PPAI003730-RA">
    <property type="protein sequence ID" value="PPAI003730-PA"/>
    <property type="gene ID" value="PPAI003730"/>
</dbReference>